<evidence type="ECO:0000256" key="3">
    <source>
        <dbReference type="ARBA" id="ARBA00022728"/>
    </source>
</evidence>
<comment type="subcellular location">
    <subcellularLocation>
        <location evidence="1">Nucleus</location>
    </subcellularLocation>
</comment>
<dbReference type="AlphaFoldDB" id="A0A1R1PTM8"/>
<dbReference type="GO" id="GO:0045292">
    <property type="term" value="P:mRNA cis splicing, via spliceosome"/>
    <property type="evidence" value="ECO:0007669"/>
    <property type="project" value="InterPro"/>
</dbReference>
<evidence type="ECO:0000313" key="9">
    <source>
        <dbReference type="EMBL" id="OMH84279.1"/>
    </source>
</evidence>
<dbReference type="PANTHER" id="PTHR15316:SF1">
    <property type="entry name" value="SPLICING FACTOR 3A SUBUNIT 1"/>
    <property type="match status" value="1"/>
</dbReference>
<dbReference type="SMART" id="SM00648">
    <property type="entry name" value="SWAP"/>
    <property type="match status" value="2"/>
</dbReference>
<feature type="region of interest" description="Disordered" evidence="7">
    <location>
        <begin position="1"/>
        <end position="22"/>
    </location>
</feature>
<feature type="compositionally biased region" description="Polar residues" evidence="7">
    <location>
        <begin position="93"/>
        <end position="109"/>
    </location>
</feature>
<dbReference type="Pfam" id="PF12230">
    <property type="entry name" value="PRP21_like_P"/>
    <property type="match status" value="1"/>
</dbReference>
<protein>
    <submittedName>
        <fullName evidence="9">Pre-mRNA-splicing factor</fullName>
    </submittedName>
</protein>
<organism evidence="9 10">
    <name type="scientific">Zancudomyces culisetae</name>
    <name type="common">Gut fungus</name>
    <name type="synonym">Smittium culisetae</name>
    <dbReference type="NCBI Taxonomy" id="1213189"/>
    <lineage>
        <taxon>Eukaryota</taxon>
        <taxon>Fungi</taxon>
        <taxon>Fungi incertae sedis</taxon>
        <taxon>Zoopagomycota</taxon>
        <taxon>Kickxellomycotina</taxon>
        <taxon>Harpellomycetes</taxon>
        <taxon>Harpellales</taxon>
        <taxon>Legeriomycetaceae</taxon>
        <taxon>Zancudomyces</taxon>
    </lineage>
</organism>
<keyword evidence="4" id="KW-0677">Repeat</keyword>
<dbReference type="Proteomes" id="UP000188320">
    <property type="component" value="Unassembled WGS sequence"/>
</dbReference>
<keyword evidence="3" id="KW-0747">Spliceosome</keyword>
<reference evidence="10" key="1">
    <citation type="submission" date="2017-01" db="EMBL/GenBank/DDBJ databases">
        <authorList>
            <person name="Wang Y."/>
            <person name="White M."/>
            <person name="Kvist S."/>
            <person name="Moncalvo J.-M."/>
        </authorList>
    </citation>
    <scope>NUCLEOTIDE SEQUENCE [LARGE SCALE GENOMIC DNA]</scope>
    <source>
        <strain evidence="10">COL-18-3</strain>
    </source>
</reference>
<dbReference type="EMBL" id="LSSK01000222">
    <property type="protein sequence ID" value="OMH84279.1"/>
    <property type="molecule type" value="Genomic_DNA"/>
</dbReference>
<dbReference type="GO" id="GO:0005686">
    <property type="term" value="C:U2 snRNP"/>
    <property type="evidence" value="ECO:0007669"/>
    <property type="project" value="UniProtKB-ARBA"/>
</dbReference>
<keyword evidence="6" id="KW-0539">Nucleus</keyword>
<evidence type="ECO:0000259" key="8">
    <source>
        <dbReference type="PROSITE" id="PS50128"/>
    </source>
</evidence>
<keyword evidence="5" id="KW-0508">mRNA splicing</keyword>
<dbReference type="GO" id="GO:0071004">
    <property type="term" value="C:U2-type prespliceosome"/>
    <property type="evidence" value="ECO:0007669"/>
    <property type="project" value="TreeGrafter"/>
</dbReference>
<sequence>MSLPETQVPQGEKEPLEIPIPEGMIYPPPDIKTIVEKTAVYVAQSGPILEQKIIETEKDNKKFSFLNVNDPYHLFYRYMVDKSKRGEEEMRAQKSTQQQSAAPGTNQEAESVVALPEQPENFNFTYPVPSISAQDLQVLKLTAQYVAQNGRGFMTALMKREQRNYQFDFMKPTHSLFQYFMQLVEQYTRIIAPSEELLEQIREFNIEPNVNNSKPSARRPGSKSELMERINRRAKWQAYQEEMAKIKQDEEAKEREAFNSIDWHDFVVVGTLEITEADFITDLPPPLKLADLQNMTLADKASLVSKSALSQHSTSLETANVPSESVVKPVDSSVLVDQYTPANGHTGTAIVASGSGSESGSDVEMEEDNEDIQETPENVILPRLESATQPIKIKSNYTAKLLQSTVKNMWKCPICNESIPDNEIDHHIRVEMLDPKYKEQRLVYEAKIRDSNLLTSGSDISAHLNRLSSVRSDIFGDQNTATEPQSQSQPQTNASLASNDSSIKRQPVIWDGFTSSAQDVIRRANIGFSTDEQIADIHRRKGLIPTRTFDPSNPNLPQPPFDPTVIGPQKRPLPFSPQTADGHVVGGSNENGNDAGSENQSGNDPSQHKKTRI</sequence>
<evidence type="ECO:0000256" key="6">
    <source>
        <dbReference type="ARBA" id="ARBA00023242"/>
    </source>
</evidence>
<evidence type="ECO:0000256" key="7">
    <source>
        <dbReference type="SAM" id="MobiDB-lite"/>
    </source>
</evidence>
<dbReference type="InterPro" id="IPR035967">
    <property type="entry name" value="SWAP/Surp_sf"/>
</dbReference>
<dbReference type="InterPro" id="IPR022030">
    <property type="entry name" value="SF3A1_dom"/>
</dbReference>
<feature type="domain" description="SURP motif" evidence="8">
    <location>
        <begin position="34"/>
        <end position="76"/>
    </location>
</feature>
<gene>
    <name evidence="9" type="ORF">AX774_g2200</name>
</gene>
<feature type="region of interest" description="Disordered" evidence="7">
    <location>
        <begin position="544"/>
        <end position="613"/>
    </location>
</feature>
<feature type="domain" description="SURP motif" evidence="8">
    <location>
        <begin position="138"/>
        <end position="180"/>
    </location>
</feature>
<name>A0A1R1PTM8_ZANCU</name>
<dbReference type="Gene3D" id="1.10.10.790">
    <property type="entry name" value="Surp module"/>
    <property type="match status" value="2"/>
</dbReference>
<feature type="region of interest" description="Disordered" evidence="7">
    <location>
        <begin position="86"/>
        <end position="111"/>
    </location>
</feature>
<feature type="region of interest" description="Disordered" evidence="7">
    <location>
        <begin position="477"/>
        <end position="500"/>
    </location>
</feature>
<accession>A0A1R1PTM8</accession>
<dbReference type="InterPro" id="IPR045146">
    <property type="entry name" value="SF3A1"/>
</dbReference>
<dbReference type="Pfam" id="PF01805">
    <property type="entry name" value="Surp"/>
    <property type="match status" value="2"/>
</dbReference>
<feature type="compositionally biased region" description="Polar residues" evidence="7">
    <location>
        <begin position="588"/>
        <end position="605"/>
    </location>
</feature>
<keyword evidence="2" id="KW-0507">mRNA processing</keyword>
<comment type="caution">
    <text evidence="9">The sequence shown here is derived from an EMBL/GenBank/DDBJ whole genome shotgun (WGS) entry which is preliminary data.</text>
</comment>
<dbReference type="FunFam" id="1.10.10.790:FF:000002">
    <property type="entry name" value="Splicing factor 3A subunit 1"/>
    <property type="match status" value="1"/>
</dbReference>
<dbReference type="SUPFAM" id="SSF109905">
    <property type="entry name" value="Surp module (SWAP domain)"/>
    <property type="match status" value="2"/>
</dbReference>
<dbReference type="PANTHER" id="PTHR15316">
    <property type="entry name" value="SPLICEOSOME ASSOCIATED PROTEIN 114/SWAP SPLICING FACTOR-RELATED"/>
    <property type="match status" value="1"/>
</dbReference>
<dbReference type="InterPro" id="IPR000061">
    <property type="entry name" value="Surp"/>
</dbReference>
<dbReference type="GO" id="GO:0071013">
    <property type="term" value="C:catalytic step 2 spliceosome"/>
    <property type="evidence" value="ECO:0007669"/>
    <property type="project" value="TreeGrafter"/>
</dbReference>
<evidence type="ECO:0000313" key="10">
    <source>
        <dbReference type="Proteomes" id="UP000188320"/>
    </source>
</evidence>
<keyword evidence="10" id="KW-1185">Reference proteome</keyword>
<evidence type="ECO:0000256" key="2">
    <source>
        <dbReference type="ARBA" id="ARBA00022664"/>
    </source>
</evidence>
<dbReference type="OrthoDB" id="447637at2759"/>
<proteinExistence type="predicted"/>
<dbReference type="PROSITE" id="PS50128">
    <property type="entry name" value="SURP"/>
    <property type="match status" value="2"/>
</dbReference>
<evidence type="ECO:0000256" key="1">
    <source>
        <dbReference type="ARBA" id="ARBA00004123"/>
    </source>
</evidence>
<evidence type="ECO:0000256" key="5">
    <source>
        <dbReference type="ARBA" id="ARBA00023187"/>
    </source>
</evidence>
<dbReference type="GO" id="GO:0003723">
    <property type="term" value="F:RNA binding"/>
    <property type="evidence" value="ECO:0007669"/>
    <property type="project" value="InterPro"/>
</dbReference>
<dbReference type="GO" id="GO:0000381">
    <property type="term" value="P:regulation of alternative mRNA splicing, via spliceosome"/>
    <property type="evidence" value="ECO:0007669"/>
    <property type="project" value="TreeGrafter"/>
</dbReference>
<evidence type="ECO:0000256" key="4">
    <source>
        <dbReference type="ARBA" id="ARBA00022737"/>
    </source>
</evidence>
<dbReference type="FunFam" id="1.10.10.790:FF:000001">
    <property type="entry name" value="Splicing factor 3a, subunit 1"/>
    <property type="match status" value="1"/>
</dbReference>